<sequence>MAQGHMLPMLDIAALLSLRGATVTFITTPFNAARLRPSLPLHSSISLVALPFPSSASTGLPDGCETVDALPSRDLARVFYAATKALLAPSLHHLRGHSPPPSCVIADMFLPWTREVAREFGAPRLVFSGSSCFSALCVRNVRAHDVLARVASESERFVVPGLPHRVELTKAQFPGAQMSDMNAEIIEAAVTADGVIFNSFEELEREYMNLYRETGKRVWVIGPVWLSDVSDLAL</sequence>
<reference evidence="3" key="1">
    <citation type="journal article" date="2023" name="Nat. Commun.">
        <title>Diploid and tetraploid genomes of Acorus and the evolution of monocots.</title>
        <authorList>
            <person name="Ma L."/>
            <person name="Liu K.W."/>
            <person name="Li Z."/>
            <person name="Hsiao Y.Y."/>
            <person name="Qi Y."/>
            <person name="Fu T."/>
            <person name="Tang G.D."/>
            <person name="Zhang D."/>
            <person name="Sun W.H."/>
            <person name="Liu D.K."/>
            <person name="Li Y."/>
            <person name="Chen G.Z."/>
            <person name="Liu X.D."/>
            <person name="Liao X.Y."/>
            <person name="Jiang Y.T."/>
            <person name="Yu X."/>
            <person name="Hao Y."/>
            <person name="Huang J."/>
            <person name="Zhao X.W."/>
            <person name="Ke S."/>
            <person name="Chen Y.Y."/>
            <person name="Wu W.L."/>
            <person name="Hsu J.L."/>
            <person name="Lin Y.F."/>
            <person name="Huang M.D."/>
            <person name="Li C.Y."/>
            <person name="Huang L."/>
            <person name="Wang Z.W."/>
            <person name="Zhao X."/>
            <person name="Zhong W.Y."/>
            <person name="Peng D.H."/>
            <person name="Ahmad S."/>
            <person name="Lan S."/>
            <person name="Zhang J.S."/>
            <person name="Tsai W.C."/>
            <person name="Van de Peer Y."/>
            <person name="Liu Z.J."/>
        </authorList>
    </citation>
    <scope>NUCLEOTIDE SEQUENCE</scope>
    <source>
        <strain evidence="3">CP</strain>
    </source>
</reference>
<dbReference type="EMBL" id="JAUJYO010000005">
    <property type="protein sequence ID" value="KAK1316298.1"/>
    <property type="molecule type" value="Genomic_DNA"/>
</dbReference>
<gene>
    <name evidence="3" type="primary">UGT73D1</name>
    <name evidence="3" type="ORF">QJS10_CPA05g00664</name>
</gene>
<comment type="similarity">
    <text evidence="1">Belongs to the UDP-glycosyltransferase family.</text>
</comment>
<evidence type="ECO:0000313" key="4">
    <source>
        <dbReference type="Proteomes" id="UP001180020"/>
    </source>
</evidence>
<feature type="chain" id="PRO_5043798953" evidence="2">
    <location>
        <begin position="25"/>
        <end position="234"/>
    </location>
</feature>
<feature type="signal peptide" evidence="2">
    <location>
        <begin position="1"/>
        <end position="24"/>
    </location>
</feature>
<evidence type="ECO:0000313" key="3">
    <source>
        <dbReference type="EMBL" id="KAK1316298.1"/>
    </source>
</evidence>
<protein>
    <submittedName>
        <fullName evidence="3">UDP-glycosyltransferase 73D1</fullName>
    </submittedName>
</protein>
<organism evidence="3 4">
    <name type="scientific">Acorus calamus</name>
    <name type="common">Sweet flag</name>
    <dbReference type="NCBI Taxonomy" id="4465"/>
    <lineage>
        <taxon>Eukaryota</taxon>
        <taxon>Viridiplantae</taxon>
        <taxon>Streptophyta</taxon>
        <taxon>Embryophyta</taxon>
        <taxon>Tracheophyta</taxon>
        <taxon>Spermatophyta</taxon>
        <taxon>Magnoliopsida</taxon>
        <taxon>Liliopsida</taxon>
        <taxon>Acoraceae</taxon>
        <taxon>Acorus</taxon>
    </lineage>
</organism>
<dbReference type="PANTHER" id="PTHR48047">
    <property type="entry name" value="GLYCOSYLTRANSFERASE"/>
    <property type="match status" value="1"/>
</dbReference>
<proteinExistence type="inferred from homology"/>
<evidence type="ECO:0000256" key="2">
    <source>
        <dbReference type="SAM" id="SignalP"/>
    </source>
</evidence>
<evidence type="ECO:0000256" key="1">
    <source>
        <dbReference type="ARBA" id="ARBA00009995"/>
    </source>
</evidence>
<accession>A0AAV9EVW3</accession>
<dbReference type="GO" id="GO:0035251">
    <property type="term" value="F:UDP-glucosyltransferase activity"/>
    <property type="evidence" value="ECO:0007669"/>
    <property type="project" value="TreeGrafter"/>
</dbReference>
<comment type="caution">
    <text evidence="3">The sequence shown here is derived from an EMBL/GenBank/DDBJ whole genome shotgun (WGS) entry which is preliminary data.</text>
</comment>
<keyword evidence="2" id="KW-0732">Signal</keyword>
<dbReference type="Proteomes" id="UP001180020">
    <property type="component" value="Unassembled WGS sequence"/>
</dbReference>
<reference evidence="3" key="2">
    <citation type="submission" date="2023-06" db="EMBL/GenBank/DDBJ databases">
        <authorList>
            <person name="Ma L."/>
            <person name="Liu K.-W."/>
            <person name="Li Z."/>
            <person name="Hsiao Y.-Y."/>
            <person name="Qi Y."/>
            <person name="Fu T."/>
            <person name="Tang G."/>
            <person name="Zhang D."/>
            <person name="Sun W.-H."/>
            <person name="Liu D.-K."/>
            <person name="Li Y."/>
            <person name="Chen G.-Z."/>
            <person name="Liu X.-D."/>
            <person name="Liao X.-Y."/>
            <person name="Jiang Y.-T."/>
            <person name="Yu X."/>
            <person name="Hao Y."/>
            <person name="Huang J."/>
            <person name="Zhao X.-W."/>
            <person name="Ke S."/>
            <person name="Chen Y.-Y."/>
            <person name="Wu W.-L."/>
            <person name="Hsu J.-L."/>
            <person name="Lin Y.-F."/>
            <person name="Huang M.-D."/>
            <person name="Li C.-Y."/>
            <person name="Huang L."/>
            <person name="Wang Z.-W."/>
            <person name="Zhao X."/>
            <person name="Zhong W.-Y."/>
            <person name="Peng D.-H."/>
            <person name="Ahmad S."/>
            <person name="Lan S."/>
            <person name="Zhang J.-S."/>
            <person name="Tsai W.-C."/>
            <person name="Van De Peer Y."/>
            <person name="Liu Z.-J."/>
        </authorList>
    </citation>
    <scope>NUCLEOTIDE SEQUENCE</scope>
    <source>
        <strain evidence="3">CP</strain>
        <tissue evidence="3">Leaves</tissue>
    </source>
</reference>
<dbReference type="PANTHER" id="PTHR48047:SF182">
    <property type="entry name" value="GLYCOSYLTRANSFERASE"/>
    <property type="match status" value="1"/>
</dbReference>
<keyword evidence="4" id="KW-1185">Reference proteome</keyword>
<name>A0AAV9EVW3_ACOCL</name>
<dbReference type="AlphaFoldDB" id="A0AAV9EVW3"/>
<dbReference type="SUPFAM" id="SSF53756">
    <property type="entry name" value="UDP-Glycosyltransferase/glycogen phosphorylase"/>
    <property type="match status" value="1"/>
</dbReference>
<dbReference type="Gene3D" id="3.40.50.2000">
    <property type="entry name" value="Glycogen Phosphorylase B"/>
    <property type="match status" value="1"/>
</dbReference>